<dbReference type="InterPro" id="IPR000743">
    <property type="entry name" value="Glyco_hydro_28"/>
</dbReference>
<dbReference type="GO" id="GO:0004650">
    <property type="term" value="F:polygalacturonase activity"/>
    <property type="evidence" value="ECO:0007669"/>
    <property type="project" value="InterPro"/>
</dbReference>
<dbReference type="Pfam" id="PF00295">
    <property type="entry name" value="Glyco_hydro_28"/>
    <property type="match status" value="1"/>
</dbReference>
<dbReference type="SMART" id="SM00710">
    <property type="entry name" value="PbH1"/>
    <property type="match status" value="4"/>
</dbReference>
<name>A0A1H4CMV6_XYLRU</name>
<dbReference type="SUPFAM" id="SSF48208">
    <property type="entry name" value="Six-hairpin glycosidases"/>
    <property type="match status" value="2"/>
</dbReference>
<dbReference type="InterPro" id="IPR012334">
    <property type="entry name" value="Pectin_lyas_fold"/>
</dbReference>
<dbReference type="PANTHER" id="PTHR33886:SF8">
    <property type="entry name" value="UNSATURATED RHAMNOGALACTURONAN HYDROLASE (EUROFUNG)"/>
    <property type="match status" value="1"/>
</dbReference>
<dbReference type="EMBL" id="FNRF01000003">
    <property type="protein sequence ID" value="SEA61674.1"/>
    <property type="molecule type" value="Genomic_DNA"/>
</dbReference>
<dbReference type="InterPro" id="IPR052043">
    <property type="entry name" value="PolySaccharide_Degr_Enz"/>
</dbReference>
<dbReference type="PROSITE" id="PS00502">
    <property type="entry name" value="POLYGALACTURONASE"/>
    <property type="match status" value="1"/>
</dbReference>
<dbReference type="Gene3D" id="2.160.20.10">
    <property type="entry name" value="Single-stranded right-handed beta-helix, Pectin lyase-like"/>
    <property type="match status" value="1"/>
</dbReference>
<dbReference type="Pfam" id="PF07470">
    <property type="entry name" value="Glyco_hydro_88"/>
    <property type="match status" value="1"/>
</dbReference>
<sequence>MIKRIFQIAMLCVLTPLLAAAQQWDEAQYRQIEQSIRTPHFADKAYVITQYGAKTTNTAAKNQKAIQKAIDLCSKKGGGRVVIPANQKFLTGAIQLKSGVNLEVQEGAVLEFAFQPELYPIVETSWEGLECFNLSPCVYAFKAKDIAITGKGTIDGGGSNDTWWPWNGNPRFGWKEGTISQRGGSRARLLKNGEDGVPMYNEKGERTPERVFTAQDGLRPQLVSFNKCEGILLEDVTLLRSPFWVIHPLHSTDITVRRVKMINDGPNGDGCDPECCDRVLIEDCFFNTGDDCIAIKSGRNRDGRERNMPSKNIIIRNCEMKNGHGGVVVGSEISGGCQNVYAHDCVMDSPELERVLRIKTNSCRGGIIENINMRNITVGKCKESVLKINLDYEHNEICCRGYYPIVRNVYMENVTSQQSQYGVQIIGLDEDTFVYDINVKNCHFNGVKSGNFMSGKTRNVNFDRLFINGSLALLKTPYQNYSEWMTYSEIQRNPKSYLLDFSQKPKWSYVMGIELEGMLDTYLKYGGEDIRKYCQEYTDTMINAKGGIRNYDILDYNLDNVRTGHFVTRMYQQWPEAKSLAAMKTMMKQLQNQPRTIADKVFWHKAIYAYQVWLDGIFMGLPFRTLTAPITTTAKEAKKGAINKIYDDAVNQLKITYERTLDPKTGLNRHAYDETRNTFWADKTTGLSQHCWGRAQGWYSMALIEVLDALPEDYARRQEVIDLLKKDLDAVIKWQDKKTGVWYQVMDQPGHEGNYLESTCSSMFAYVLLKAYNKGYLGTKYRDAGIKAYKGIINNFIRINEDKTISLTQCCSVAGLGPAATPEVQAALKKINPKATVNENTRRDGGFNYYLSEPIRDNDAKGVGPFIWASLEMEQLGYNINNVTASIDRHAVVNRNNPIITQADALSSLSVGNGHFVTTVDVTGLQSYPEAYKQGVPLCAMSDWGWHQFPNTKGLKPSESEKAFDFGHGHQEVYAVEYKKAEDGRHKEATEFFRVNPHRLNLGTLGLHLTDANGTPVALNQLTNIRQEQKLLDGEIESVFTADGQKVEVTTGVHPAKDAVYARIVSQLLKNQRATIRLRFPYPTGKHADDANDWNQPDKHQSEIVEQSAQKALIKRTLDATTYYVLLQWEGLATLSQCDNHEFELAANEDVLTVSAEYLNALPATQALAFEYDQYHKATLRHWNAWWKAGAIVDFSQCTDQRAKELERRVVLSQYLTQINCANNMPPQETGLTYNSWFGRPHLEMTWWHAVDFTLWNRPEVVAQMLQWYNQVAYPVARQIAQRQGFKGARWMKMTDPWAGEAPSNTGSFLIWQQPHYIYLAEEMYRANPTAETLKAYGEQVEATAEFMADYVTYDAKQKCYILKGATAMQECMTKDISYNQPFELAYWQYGLKVANAWRERQGLARHQKWDDITAHLSPLPEADGVYTAGIQIGSNKHHEAFDPFDATGKKVETFADKCRNDHPAVLGACGMLPYTDLYNKEKMQRTLDWVMQNWNWQTTWGWDYGMIAMTAARLGQPETALKALLIDTQKNTYLPSGHNFQTADRLRIYLPGNGALLTAVAMMCAGWDGCSNPLNPGFPQDGSWNVRWEGLQKMQ</sequence>
<dbReference type="GO" id="GO:0005975">
    <property type="term" value="P:carbohydrate metabolic process"/>
    <property type="evidence" value="ECO:0007669"/>
    <property type="project" value="InterPro"/>
</dbReference>
<dbReference type="RefSeq" id="WP_175456357.1">
    <property type="nucleotide sequence ID" value="NZ_FNRF01000003.1"/>
</dbReference>
<accession>A0A1H4CMV6</accession>
<feature type="chain" id="PRO_5010216401" evidence="5">
    <location>
        <begin position="22"/>
        <end position="1596"/>
    </location>
</feature>
<keyword evidence="3 4" id="KW-0326">Glycosidase</keyword>
<dbReference type="InterPro" id="IPR011050">
    <property type="entry name" value="Pectin_lyase_fold/virulence"/>
</dbReference>
<evidence type="ECO:0000256" key="4">
    <source>
        <dbReference type="RuleBase" id="RU361169"/>
    </source>
</evidence>
<organism evidence="6 7">
    <name type="scientific">Xylanibacter ruminicola</name>
    <name type="common">Prevotella ruminicola</name>
    <dbReference type="NCBI Taxonomy" id="839"/>
    <lineage>
        <taxon>Bacteria</taxon>
        <taxon>Pseudomonadati</taxon>
        <taxon>Bacteroidota</taxon>
        <taxon>Bacteroidia</taxon>
        <taxon>Bacteroidales</taxon>
        <taxon>Prevotellaceae</taxon>
        <taxon>Xylanibacter</taxon>
    </lineage>
</organism>
<reference evidence="6 7" key="1">
    <citation type="submission" date="2016-10" db="EMBL/GenBank/DDBJ databases">
        <authorList>
            <person name="de Groot N.N."/>
        </authorList>
    </citation>
    <scope>NUCLEOTIDE SEQUENCE [LARGE SCALE GENOMIC DNA]</scope>
    <source>
        <strain evidence="6 7">D31d</strain>
    </source>
</reference>
<dbReference type="InterPro" id="IPR010905">
    <property type="entry name" value="Glyco_hydro_88"/>
</dbReference>
<evidence type="ECO:0000313" key="6">
    <source>
        <dbReference type="EMBL" id="SEA61674.1"/>
    </source>
</evidence>
<evidence type="ECO:0000256" key="5">
    <source>
        <dbReference type="SAM" id="SignalP"/>
    </source>
</evidence>
<keyword evidence="2 4" id="KW-0378">Hydrolase</keyword>
<feature type="signal peptide" evidence="5">
    <location>
        <begin position="1"/>
        <end position="21"/>
    </location>
</feature>
<dbReference type="SUPFAM" id="SSF51126">
    <property type="entry name" value="Pectin lyase-like"/>
    <property type="match status" value="1"/>
</dbReference>
<evidence type="ECO:0000256" key="1">
    <source>
        <dbReference type="ARBA" id="ARBA00008834"/>
    </source>
</evidence>
<evidence type="ECO:0000256" key="2">
    <source>
        <dbReference type="ARBA" id="ARBA00022801"/>
    </source>
</evidence>
<evidence type="ECO:0000313" key="7">
    <source>
        <dbReference type="Proteomes" id="UP000182257"/>
    </source>
</evidence>
<dbReference type="InterPro" id="IPR012341">
    <property type="entry name" value="6hp_glycosidase-like_sf"/>
</dbReference>
<dbReference type="InterPro" id="IPR006626">
    <property type="entry name" value="PbH1"/>
</dbReference>
<comment type="similarity">
    <text evidence="1 4">Belongs to the glycosyl hydrolase 28 family.</text>
</comment>
<dbReference type="Proteomes" id="UP000182257">
    <property type="component" value="Unassembled WGS sequence"/>
</dbReference>
<keyword evidence="5" id="KW-0732">Signal</keyword>
<dbReference type="PANTHER" id="PTHR33886">
    <property type="entry name" value="UNSATURATED RHAMNOGALACTURONAN HYDROLASE (EUROFUNG)"/>
    <property type="match status" value="1"/>
</dbReference>
<dbReference type="InterPro" id="IPR008928">
    <property type="entry name" value="6-hairpin_glycosidase_sf"/>
</dbReference>
<gene>
    <name evidence="6" type="ORF">SAMN05216462_2044</name>
</gene>
<proteinExistence type="inferred from homology"/>
<dbReference type="Gene3D" id="1.50.10.10">
    <property type="match status" value="1"/>
</dbReference>
<evidence type="ECO:0000256" key="3">
    <source>
        <dbReference type="ARBA" id="ARBA00023295"/>
    </source>
</evidence>
<protein>
    <submittedName>
        <fullName evidence="6">Polygalacturonase</fullName>
    </submittedName>
</protein>